<dbReference type="InterPro" id="IPR019734">
    <property type="entry name" value="TPR_rpt"/>
</dbReference>
<dbReference type="Pfam" id="PF13181">
    <property type="entry name" value="TPR_8"/>
    <property type="match status" value="1"/>
</dbReference>
<protein>
    <submittedName>
        <fullName evidence="4">Uncharacterized protein</fullName>
    </submittedName>
</protein>
<feature type="repeat" description="TPR" evidence="3">
    <location>
        <begin position="140"/>
        <end position="173"/>
    </location>
</feature>
<sequence>MDANTYLNRGLEMAGQGNLPQAISAFRQAIRLRPDYPEAYNNLGALLARTNHLQEAVACLKRAVELKPDYPEAFNNLGSLFTMSARFEEAENCLQQAINLKPDYAEACHNLALVLKNTAPDSEKAETLLQQAIKLKPDYYEAYNSLGALLKEKNCLNEAANYLHQAIVIKPDSPEACFHLGMVLKEQNRLDEAAVHLVQALQLKPDFAEAHCGLGLVYKELNRLGEAETHLGRALELCPDFKEAAFVLGVLYLLQGQYTKGWEKYELRRQILQTPEPPVTPWQGQDLTGRSILLFHERGFGDTIHFVRYVKKIAALAAATTLLVPKSLASLFSFSFANITVLSGKSLPRSYDFACPLPSLPYHFHTTLATIPQTIPYLKANPAITAKWQALLQQHGCNTAYKAGVVWAGSPQHKNDRNRSIPFRLFKPLFTVDTVRWISLQAGPRANDLTVSDKVLDFSPALTDFAKTAGLIENLDLVITVDTAVAHLAGALGKETWLLLPLDPDWRWHLAREDSPWYPSLRLFRQREPDGWQEVLTKIKLALEAKLNNNHYVPIRQG</sequence>
<dbReference type="Proteomes" id="UP000277811">
    <property type="component" value="Unassembled WGS sequence"/>
</dbReference>
<dbReference type="RefSeq" id="WP_122626499.1">
    <property type="nucleotide sequence ID" value="NZ_UPPP01000056.1"/>
</dbReference>
<dbReference type="SUPFAM" id="SSF48452">
    <property type="entry name" value="TPR-like"/>
    <property type="match status" value="1"/>
</dbReference>
<evidence type="ECO:0000256" key="1">
    <source>
        <dbReference type="ARBA" id="ARBA00022737"/>
    </source>
</evidence>
<keyword evidence="2 3" id="KW-0802">TPR repeat</keyword>
<dbReference type="EMBL" id="UPPP01000056">
    <property type="protein sequence ID" value="VBB05509.1"/>
    <property type="molecule type" value="Genomic_DNA"/>
</dbReference>
<dbReference type="OrthoDB" id="6193797at2"/>
<accession>A0A498R2W1</accession>
<evidence type="ECO:0000313" key="5">
    <source>
        <dbReference type="Proteomes" id="UP000277811"/>
    </source>
</evidence>
<name>A0A498R2W1_9FIRM</name>
<dbReference type="InterPro" id="IPR052346">
    <property type="entry name" value="O-mannosyl-transferase_TMTC"/>
</dbReference>
<organism evidence="4 5">
    <name type="scientific">Lucifera butyrica</name>
    <dbReference type="NCBI Taxonomy" id="1351585"/>
    <lineage>
        <taxon>Bacteria</taxon>
        <taxon>Bacillati</taxon>
        <taxon>Bacillota</taxon>
        <taxon>Negativicutes</taxon>
        <taxon>Veillonellales</taxon>
        <taxon>Veillonellaceae</taxon>
        <taxon>Lucifera</taxon>
    </lineage>
</organism>
<dbReference type="GO" id="GO:0035269">
    <property type="term" value="P:protein O-linked glycosylation via mannose"/>
    <property type="evidence" value="ECO:0007669"/>
    <property type="project" value="TreeGrafter"/>
</dbReference>
<dbReference type="PANTHER" id="PTHR44227">
    <property type="match status" value="1"/>
</dbReference>
<keyword evidence="5" id="KW-1185">Reference proteome</keyword>
<dbReference type="PROSITE" id="PS50293">
    <property type="entry name" value="TPR_REGION"/>
    <property type="match status" value="3"/>
</dbReference>
<evidence type="ECO:0000256" key="3">
    <source>
        <dbReference type="PROSITE-ProRule" id="PRU00339"/>
    </source>
</evidence>
<feature type="repeat" description="TPR" evidence="3">
    <location>
        <begin position="208"/>
        <end position="241"/>
    </location>
</feature>
<evidence type="ECO:0000256" key="2">
    <source>
        <dbReference type="ARBA" id="ARBA00022803"/>
    </source>
</evidence>
<dbReference type="InterPro" id="IPR011990">
    <property type="entry name" value="TPR-like_helical_dom_sf"/>
</dbReference>
<dbReference type="SUPFAM" id="SSF53756">
    <property type="entry name" value="UDP-Glycosyltransferase/glycogen phosphorylase"/>
    <property type="match status" value="1"/>
</dbReference>
<dbReference type="AlphaFoldDB" id="A0A498R2W1"/>
<dbReference type="GO" id="GO:0000030">
    <property type="term" value="F:mannosyltransferase activity"/>
    <property type="evidence" value="ECO:0007669"/>
    <property type="project" value="TreeGrafter"/>
</dbReference>
<dbReference type="PANTHER" id="PTHR44227:SF3">
    <property type="entry name" value="PROTEIN O-MANNOSYL-TRANSFERASE TMTC4"/>
    <property type="match status" value="1"/>
</dbReference>
<dbReference type="SMART" id="SM00028">
    <property type="entry name" value="TPR"/>
    <property type="match status" value="7"/>
</dbReference>
<evidence type="ECO:0000313" key="4">
    <source>
        <dbReference type="EMBL" id="VBB05509.1"/>
    </source>
</evidence>
<feature type="repeat" description="TPR" evidence="3">
    <location>
        <begin position="71"/>
        <end position="104"/>
    </location>
</feature>
<dbReference type="Gene3D" id="1.25.40.10">
    <property type="entry name" value="Tetratricopeptide repeat domain"/>
    <property type="match status" value="5"/>
</dbReference>
<feature type="repeat" description="TPR" evidence="3">
    <location>
        <begin position="174"/>
        <end position="207"/>
    </location>
</feature>
<gene>
    <name evidence="4" type="ORF">LUCI_0719</name>
</gene>
<dbReference type="Pfam" id="PF13414">
    <property type="entry name" value="TPR_11"/>
    <property type="match status" value="3"/>
</dbReference>
<keyword evidence="1" id="KW-0677">Repeat</keyword>
<dbReference type="Gene3D" id="3.40.50.2000">
    <property type="entry name" value="Glycogen Phosphorylase B"/>
    <property type="match status" value="1"/>
</dbReference>
<feature type="repeat" description="TPR" evidence="3">
    <location>
        <begin position="3"/>
        <end position="36"/>
    </location>
</feature>
<proteinExistence type="predicted"/>
<dbReference type="PROSITE" id="PS50005">
    <property type="entry name" value="TPR"/>
    <property type="match status" value="6"/>
</dbReference>
<feature type="repeat" description="TPR" evidence="3">
    <location>
        <begin position="37"/>
        <end position="70"/>
    </location>
</feature>
<dbReference type="GO" id="GO:0030968">
    <property type="term" value="P:endoplasmic reticulum unfolded protein response"/>
    <property type="evidence" value="ECO:0007669"/>
    <property type="project" value="TreeGrafter"/>
</dbReference>
<reference evidence="4 5" key="1">
    <citation type="submission" date="2018-06" db="EMBL/GenBank/DDBJ databases">
        <authorList>
            <person name="Strepis N."/>
        </authorList>
    </citation>
    <scope>NUCLEOTIDE SEQUENCE [LARGE SCALE GENOMIC DNA]</scope>
    <source>
        <strain evidence="4">LUCI</strain>
    </source>
</reference>